<dbReference type="Proteomes" id="UP000468388">
    <property type="component" value="Unassembled WGS sequence"/>
</dbReference>
<keyword evidence="2" id="KW-1185">Reference proteome</keyword>
<dbReference type="AlphaFoldDB" id="A0A6N8J530"/>
<sequence length="238" mass="27365">MINTPVVSEEKWIAARKQLLVKEKEFTHLKDELSQLRQQLPRVKVEKEYIFDTTEGKQSLSDLFKGNSQLFLQHFMLGPGWKEGCPGCSFMADHLDGTLPHLEHHDVSVVVVSRATLPEILAFKKRMGWTFNWVSSNENDFNFDYHVSFEKADQVNYNYDTIKWTGEELPGISTFYKDEDGTIYHTYSSFGRGVEQVIGTYGILDLMPKGRNEEGDMGSWMKHHDKYEAAPAQSSCCH</sequence>
<proteinExistence type="predicted"/>
<dbReference type="InterPro" id="IPR010296">
    <property type="entry name" value="DUF899_thioredox"/>
</dbReference>
<dbReference type="InterPro" id="IPR036249">
    <property type="entry name" value="Thioredoxin-like_sf"/>
</dbReference>
<dbReference type="OrthoDB" id="574359at2"/>
<organism evidence="1 2">
    <name type="scientific">Chitinophaga oryziterrae</name>
    <dbReference type="NCBI Taxonomy" id="1031224"/>
    <lineage>
        <taxon>Bacteria</taxon>
        <taxon>Pseudomonadati</taxon>
        <taxon>Bacteroidota</taxon>
        <taxon>Chitinophagia</taxon>
        <taxon>Chitinophagales</taxon>
        <taxon>Chitinophagaceae</taxon>
        <taxon>Chitinophaga</taxon>
    </lineage>
</organism>
<protein>
    <submittedName>
        <fullName evidence="1">DUF899 domain-containing protein</fullName>
    </submittedName>
</protein>
<evidence type="ECO:0000313" key="1">
    <source>
        <dbReference type="EMBL" id="MVT40337.1"/>
    </source>
</evidence>
<evidence type="ECO:0000313" key="2">
    <source>
        <dbReference type="Proteomes" id="UP000468388"/>
    </source>
</evidence>
<dbReference type="Gene3D" id="3.40.30.10">
    <property type="entry name" value="Glutaredoxin"/>
    <property type="match status" value="1"/>
</dbReference>
<reference evidence="1 2" key="1">
    <citation type="submission" date="2019-12" db="EMBL/GenBank/DDBJ databases">
        <title>The draft genomic sequence of strain Chitinophaga oryziterrae JCM 16595.</title>
        <authorList>
            <person name="Zhang X."/>
        </authorList>
    </citation>
    <scope>NUCLEOTIDE SEQUENCE [LARGE SCALE GENOMIC DNA]</scope>
    <source>
        <strain evidence="1 2">JCM 16595</strain>
    </source>
</reference>
<name>A0A6N8J530_9BACT</name>
<dbReference type="RefSeq" id="WP_157298972.1">
    <property type="nucleotide sequence ID" value="NZ_BAAAZB010000005.1"/>
</dbReference>
<dbReference type="Pfam" id="PF05988">
    <property type="entry name" value="DUF899"/>
    <property type="match status" value="1"/>
</dbReference>
<gene>
    <name evidence="1" type="ORF">GO495_07070</name>
</gene>
<dbReference type="EMBL" id="WRXO01000001">
    <property type="protein sequence ID" value="MVT40337.1"/>
    <property type="molecule type" value="Genomic_DNA"/>
</dbReference>
<accession>A0A6N8J530</accession>
<comment type="caution">
    <text evidence="1">The sequence shown here is derived from an EMBL/GenBank/DDBJ whole genome shotgun (WGS) entry which is preliminary data.</text>
</comment>
<dbReference type="SUPFAM" id="SSF52833">
    <property type="entry name" value="Thioredoxin-like"/>
    <property type="match status" value="1"/>
</dbReference>